<organism evidence="2 3">
    <name type="scientific">Vigna mungo</name>
    <name type="common">Black gram</name>
    <name type="synonym">Phaseolus mungo</name>
    <dbReference type="NCBI Taxonomy" id="3915"/>
    <lineage>
        <taxon>Eukaryota</taxon>
        <taxon>Viridiplantae</taxon>
        <taxon>Streptophyta</taxon>
        <taxon>Embryophyta</taxon>
        <taxon>Tracheophyta</taxon>
        <taxon>Spermatophyta</taxon>
        <taxon>Magnoliopsida</taxon>
        <taxon>eudicotyledons</taxon>
        <taxon>Gunneridae</taxon>
        <taxon>Pentapetalae</taxon>
        <taxon>rosids</taxon>
        <taxon>fabids</taxon>
        <taxon>Fabales</taxon>
        <taxon>Fabaceae</taxon>
        <taxon>Papilionoideae</taxon>
        <taxon>50 kb inversion clade</taxon>
        <taxon>NPAAA clade</taxon>
        <taxon>indigoferoid/millettioid clade</taxon>
        <taxon>Phaseoleae</taxon>
        <taxon>Vigna</taxon>
    </lineage>
</organism>
<gene>
    <name evidence="2" type="ORF">V8G54_033705</name>
</gene>
<keyword evidence="3" id="KW-1185">Reference proteome</keyword>
<accession>A0AAQ3RJ19</accession>
<feature type="region of interest" description="Disordered" evidence="1">
    <location>
        <begin position="140"/>
        <end position="163"/>
    </location>
</feature>
<dbReference type="Proteomes" id="UP001374535">
    <property type="component" value="Chromosome 10"/>
</dbReference>
<evidence type="ECO:0000256" key="1">
    <source>
        <dbReference type="SAM" id="MobiDB-lite"/>
    </source>
</evidence>
<evidence type="ECO:0000313" key="2">
    <source>
        <dbReference type="EMBL" id="WVY94617.1"/>
    </source>
</evidence>
<dbReference type="Pfam" id="PF14223">
    <property type="entry name" value="Retrotran_gag_2"/>
    <property type="match status" value="1"/>
</dbReference>
<name>A0AAQ3RJ19_VIGMU</name>
<protein>
    <submittedName>
        <fullName evidence="2">Uncharacterized protein</fullName>
    </submittedName>
</protein>
<dbReference type="EMBL" id="CP144691">
    <property type="protein sequence ID" value="WVY94617.1"/>
    <property type="molecule type" value="Genomic_DNA"/>
</dbReference>
<dbReference type="AlphaFoldDB" id="A0AAQ3RJ19"/>
<reference evidence="2 3" key="1">
    <citation type="journal article" date="2023" name="Life. Sci Alliance">
        <title>Evolutionary insights into 3D genome organization and epigenetic landscape of Vigna mungo.</title>
        <authorList>
            <person name="Junaid A."/>
            <person name="Singh B."/>
            <person name="Bhatia S."/>
        </authorList>
    </citation>
    <scope>NUCLEOTIDE SEQUENCE [LARGE SCALE GENOMIC DNA]</scope>
    <source>
        <strain evidence="2">Urdbean</strain>
    </source>
</reference>
<evidence type="ECO:0000313" key="3">
    <source>
        <dbReference type="Proteomes" id="UP001374535"/>
    </source>
</evidence>
<sequence length="163" mass="18816">MHMSMAENVKPSMPKMENTKEFMKMIKEYSQSDITDKSIVGTLMSELTTKKFDWSQPILEHVTGMANIAAMLKSMGMEVNESFLVQFIMNSLPPEFGQFQVNYNTIKEKWNFQEIKAILVQEEGRLKKMRDHSIHLTTHEGPIFSKAKPGKKNKKDKTPMKVN</sequence>
<dbReference type="PANTHER" id="PTHR35317:SF23">
    <property type="entry name" value="OS04G0629600 PROTEIN"/>
    <property type="match status" value="1"/>
</dbReference>
<dbReference type="PANTHER" id="PTHR35317">
    <property type="entry name" value="OS04G0629600 PROTEIN"/>
    <property type="match status" value="1"/>
</dbReference>
<proteinExistence type="predicted"/>